<accession>A0ABV4AHJ4</accession>
<evidence type="ECO:0000313" key="3">
    <source>
        <dbReference type="Proteomes" id="UP001562065"/>
    </source>
</evidence>
<dbReference type="RefSeq" id="WP_369455555.1">
    <property type="nucleotide sequence ID" value="NZ_JBGCUO010000001.1"/>
</dbReference>
<proteinExistence type="predicted"/>
<dbReference type="Pfam" id="PF14345">
    <property type="entry name" value="GDYXXLXY"/>
    <property type="match status" value="1"/>
</dbReference>
<evidence type="ECO:0000313" key="2">
    <source>
        <dbReference type="EMBL" id="MEY1662319.1"/>
    </source>
</evidence>
<dbReference type="EMBL" id="JBGCUO010000001">
    <property type="protein sequence ID" value="MEY1662319.1"/>
    <property type="molecule type" value="Genomic_DNA"/>
</dbReference>
<dbReference type="Proteomes" id="UP001562065">
    <property type="component" value="Unassembled WGS sequence"/>
</dbReference>
<feature type="region of interest" description="Disordered" evidence="1">
    <location>
        <begin position="186"/>
        <end position="240"/>
    </location>
</feature>
<evidence type="ECO:0000256" key="1">
    <source>
        <dbReference type="SAM" id="MobiDB-lite"/>
    </source>
</evidence>
<keyword evidence="3" id="KW-1185">Reference proteome</keyword>
<protein>
    <submittedName>
        <fullName evidence="2">GDYXXLXY domain-containing protein</fullName>
    </submittedName>
</protein>
<feature type="compositionally biased region" description="Low complexity" evidence="1">
    <location>
        <begin position="203"/>
        <end position="227"/>
    </location>
</feature>
<sequence length="240" mass="25571">MSRVITTSPWNWRVWLLALALLGQLSVLVGEYLLAQYPLWVGESVTLRMQPRDPRDLFRGNYARLQYDISQLSPSLLNADQDPLRDGARVYLSLAVDEHGIAQPVALSLTAPAAGPVIRGRVRHHWGGDWMTVEYGIEAWFAPLDKALALERDLMQGGLAEVKLTASGRAALVAVGPLPEGMAAARPTTGEPAIEAAARRAAKQAAAAARQATADSAKDPASAPPATGAAVKQAPGLEVE</sequence>
<comment type="caution">
    <text evidence="2">The sequence shown here is derived from an EMBL/GenBank/DDBJ whole genome shotgun (WGS) entry which is preliminary data.</text>
</comment>
<reference evidence="2 3" key="1">
    <citation type="submission" date="2024-07" db="EMBL/GenBank/DDBJ databases">
        <authorList>
            <person name="Ren Q."/>
        </authorList>
    </citation>
    <scope>NUCLEOTIDE SEQUENCE [LARGE SCALE GENOMIC DNA]</scope>
    <source>
        <strain evidence="2 3">REN37</strain>
    </source>
</reference>
<gene>
    <name evidence="2" type="ORF">AB5I84_09190</name>
</gene>
<dbReference type="InterPro" id="IPR025833">
    <property type="entry name" value="GDYXXLXY"/>
</dbReference>
<organism evidence="2 3">
    <name type="scientific">Isoalcanivorax beigongshangi</name>
    <dbReference type="NCBI Taxonomy" id="3238810"/>
    <lineage>
        <taxon>Bacteria</taxon>
        <taxon>Pseudomonadati</taxon>
        <taxon>Pseudomonadota</taxon>
        <taxon>Gammaproteobacteria</taxon>
        <taxon>Oceanospirillales</taxon>
        <taxon>Alcanivoracaceae</taxon>
        <taxon>Isoalcanivorax</taxon>
    </lineage>
</organism>
<name>A0ABV4AHJ4_9GAMM</name>